<accession>A0AAV0B586</accession>
<dbReference type="AlphaFoldDB" id="A0AAV0B586"/>
<protein>
    <recommendedName>
        <fullName evidence="9">C2H2-type domain-containing protein</fullName>
    </recommendedName>
</protein>
<dbReference type="GO" id="GO:0000978">
    <property type="term" value="F:RNA polymerase II cis-regulatory region sequence-specific DNA binding"/>
    <property type="evidence" value="ECO:0007669"/>
    <property type="project" value="InterPro"/>
</dbReference>
<keyword evidence="6" id="KW-0539">Nucleus</keyword>
<reference evidence="10" key="1">
    <citation type="submission" date="2022-06" db="EMBL/GenBank/DDBJ databases">
        <authorList>
            <consortium name="SYNGENTA / RWTH Aachen University"/>
        </authorList>
    </citation>
    <scope>NUCLEOTIDE SEQUENCE</scope>
</reference>
<keyword evidence="3" id="KW-0677">Repeat</keyword>
<evidence type="ECO:0000256" key="5">
    <source>
        <dbReference type="ARBA" id="ARBA00022833"/>
    </source>
</evidence>
<sequence length="614" mass="70112">MVHRTGQFKCPDCTKSFSRLEYVERHRRLKHLNIRPWSCKCGVSYARSDLLSRHRRKCRASPTATTTSHPVSHTSQHQHSFIHHQTNHLLQQHHSLPSHHSFDPHPPSYEQAISSSNQLHHPSKNNPNLRAKTFETQQPLDQLLLNLSPDLSPCNHLQSTGKTYQQVLYQDVPQQSYLTNSQPQLYVACQGPQIQLSSSSSSSSSSSVLPETTRDDGTDDDCIDHQQLHRDPIDPEYILGSPTSEMVRYSHPQFFITDEPESSPFYLNPTLWILAFLCQRAQGFTIPRIGDLSKFVRKATSIMLPMIPMIHLPTFKTSMISIHLGYALSVAGAAADPSQQAIAFTEQSLSYKRPLVQKDFINNKNTFDFRFELLQTLLTYQFLGIFNRLDFQKRKAVAFGPTMIENLKELDLANVVRNAPDYVQLVLSGKLPLEIGWRSWSKYEMHKRTLFLVAVLSFQVSRHTELILEDLDVRLPCHESMWMAPTAEEWLKAALKYNYSNQTGYVGEDSIPSLSQGLQSLSIQENRSDREHHIQQHHKNSVVGFYGSCEVERFGGELVSCKRIEEDYGMMSESSSKSCSHMVCDEGRTYHGIESYDKLGRFAKTVLAHCQSKF</sequence>
<name>A0AAV0B586_PHAPC</name>
<evidence type="ECO:0000256" key="6">
    <source>
        <dbReference type="ARBA" id="ARBA00023242"/>
    </source>
</evidence>
<feature type="region of interest" description="Disordered" evidence="8">
    <location>
        <begin position="53"/>
        <end position="129"/>
    </location>
</feature>
<dbReference type="GO" id="GO:0005634">
    <property type="term" value="C:nucleus"/>
    <property type="evidence" value="ECO:0007669"/>
    <property type="project" value="UniProtKB-SubCell"/>
</dbReference>
<keyword evidence="2" id="KW-0479">Metal-binding</keyword>
<evidence type="ECO:0000313" key="10">
    <source>
        <dbReference type="EMBL" id="CAH7681867.1"/>
    </source>
</evidence>
<dbReference type="GO" id="GO:0000981">
    <property type="term" value="F:DNA-binding transcription factor activity, RNA polymerase II-specific"/>
    <property type="evidence" value="ECO:0007669"/>
    <property type="project" value="InterPro"/>
</dbReference>
<dbReference type="Gene3D" id="3.30.160.60">
    <property type="entry name" value="Classic Zinc Finger"/>
    <property type="match status" value="1"/>
</dbReference>
<feature type="compositionally biased region" description="Low complexity" evidence="8">
    <location>
        <begin position="87"/>
        <end position="99"/>
    </location>
</feature>
<dbReference type="EMBL" id="CALTRL010003743">
    <property type="protein sequence ID" value="CAH7681867.1"/>
    <property type="molecule type" value="Genomic_DNA"/>
</dbReference>
<dbReference type="SUPFAM" id="SSF57667">
    <property type="entry name" value="beta-beta-alpha zinc fingers"/>
    <property type="match status" value="1"/>
</dbReference>
<dbReference type="InterPro" id="IPR036236">
    <property type="entry name" value="Znf_C2H2_sf"/>
</dbReference>
<evidence type="ECO:0000259" key="9">
    <source>
        <dbReference type="PROSITE" id="PS50157"/>
    </source>
</evidence>
<dbReference type="PROSITE" id="PS50157">
    <property type="entry name" value="ZINC_FINGER_C2H2_2"/>
    <property type="match status" value="1"/>
</dbReference>
<dbReference type="InterPro" id="IPR051059">
    <property type="entry name" value="VerF-like"/>
</dbReference>
<evidence type="ECO:0000256" key="7">
    <source>
        <dbReference type="PROSITE-ProRule" id="PRU00042"/>
    </source>
</evidence>
<feature type="domain" description="C2H2-type" evidence="9">
    <location>
        <begin position="8"/>
        <end position="36"/>
    </location>
</feature>
<comment type="caution">
    <text evidence="10">The sequence shown here is derived from an EMBL/GenBank/DDBJ whole genome shotgun (WGS) entry which is preliminary data.</text>
</comment>
<dbReference type="InterPro" id="IPR013087">
    <property type="entry name" value="Znf_C2H2_type"/>
</dbReference>
<dbReference type="PROSITE" id="PS00028">
    <property type="entry name" value="ZINC_FINGER_C2H2_1"/>
    <property type="match status" value="1"/>
</dbReference>
<keyword evidence="11" id="KW-1185">Reference proteome</keyword>
<feature type="compositionally biased region" description="Low complexity" evidence="8">
    <location>
        <begin position="197"/>
        <end position="207"/>
    </location>
</feature>
<dbReference type="Proteomes" id="UP001153365">
    <property type="component" value="Unassembled WGS sequence"/>
</dbReference>
<evidence type="ECO:0000256" key="1">
    <source>
        <dbReference type="ARBA" id="ARBA00004123"/>
    </source>
</evidence>
<dbReference type="GO" id="GO:0000785">
    <property type="term" value="C:chromatin"/>
    <property type="evidence" value="ECO:0007669"/>
    <property type="project" value="TreeGrafter"/>
</dbReference>
<evidence type="ECO:0000256" key="4">
    <source>
        <dbReference type="ARBA" id="ARBA00022771"/>
    </source>
</evidence>
<dbReference type="PANTHER" id="PTHR40626:SF11">
    <property type="entry name" value="ZINC FINGER PROTEIN YPR022C"/>
    <property type="match status" value="1"/>
</dbReference>
<evidence type="ECO:0000313" key="11">
    <source>
        <dbReference type="Proteomes" id="UP001153365"/>
    </source>
</evidence>
<dbReference type="GO" id="GO:0008270">
    <property type="term" value="F:zinc ion binding"/>
    <property type="evidence" value="ECO:0007669"/>
    <property type="project" value="UniProtKB-KW"/>
</dbReference>
<proteinExistence type="predicted"/>
<feature type="compositionally biased region" description="Polar residues" evidence="8">
    <location>
        <begin position="111"/>
        <end position="128"/>
    </location>
</feature>
<evidence type="ECO:0000256" key="2">
    <source>
        <dbReference type="ARBA" id="ARBA00022723"/>
    </source>
</evidence>
<comment type="subcellular location">
    <subcellularLocation>
        <location evidence="1">Nucleus</location>
    </subcellularLocation>
</comment>
<evidence type="ECO:0000256" key="8">
    <source>
        <dbReference type="SAM" id="MobiDB-lite"/>
    </source>
</evidence>
<evidence type="ECO:0000256" key="3">
    <source>
        <dbReference type="ARBA" id="ARBA00022737"/>
    </source>
</evidence>
<gene>
    <name evidence="10" type="ORF">PPACK8108_LOCUS14530</name>
</gene>
<feature type="region of interest" description="Disordered" evidence="8">
    <location>
        <begin position="196"/>
        <end position="227"/>
    </location>
</feature>
<keyword evidence="5" id="KW-0862">Zinc</keyword>
<feature type="compositionally biased region" description="Polar residues" evidence="8">
    <location>
        <begin position="62"/>
        <end position="79"/>
    </location>
</feature>
<dbReference type="PANTHER" id="PTHR40626">
    <property type="entry name" value="MIP31509P"/>
    <property type="match status" value="1"/>
</dbReference>
<keyword evidence="4 7" id="KW-0863">Zinc-finger</keyword>
<organism evidence="10 11">
    <name type="scientific">Phakopsora pachyrhizi</name>
    <name type="common">Asian soybean rust disease fungus</name>
    <dbReference type="NCBI Taxonomy" id="170000"/>
    <lineage>
        <taxon>Eukaryota</taxon>
        <taxon>Fungi</taxon>
        <taxon>Dikarya</taxon>
        <taxon>Basidiomycota</taxon>
        <taxon>Pucciniomycotina</taxon>
        <taxon>Pucciniomycetes</taxon>
        <taxon>Pucciniales</taxon>
        <taxon>Phakopsoraceae</taxon>
        <taxon>Phakopsora</taxon>
    </lineage>
</organism>
<dbReference type="SMART" id="SM00355">
    <property type="entry name" value="ZnF_C2H2"/>
    <property type="match status" value="1"/>
</dbReference>